<dbReference type="Gene3D" id="3.30.450.40">
    <property type="match status" value="1"/>
</dbReference>
<dbReference type="InterPro" id="IPR012074">
    <property type="entry name" value="GAF_ANTAR"/>
</dbReference>
<keyword evidence="4" id="KW-0804">Transcription</keyword>
<dbReference type="SUPFAM" id="SSF52172">
    <property type="entry name" value="CheY-like"/>
    <property type="match status" value="1"/>
</dbReference>
<evidence type="ECO:0000256" key="2">
    <source>
        <dbReference type="ARBA" id="ARBA00022777"/>
    </source>
</evidence>
<evidence type="ECO:0000256" key="1">
    <source>
        <dbReference type="ARBA" id="ARBA00022679"/>
    </source>
</evidence>
<keyword evidence="1" id="KW-0808">Transferase</keyword>
<dbReference type="InterPro" id="IPR005561">
    <property type="entry name" value="ANTAR"/>
</dbReference>
<sequence>MSGERTTMMEFAELARALGAAGGESDRLGIAVEAAVELIPGCLHAGVTINRDGKCHTLASSGALLHVINDLQNELDEGPCHTPGREDEIVVVDDLTTDPRFARWGARVHADHQLATVVSILVFTARGSYGTLSIYGTGPHAFDADDLATAQALAGHLAVALAAGREIEGMGAALQSRTVIGQAEGILMERLDVDSDQALAYLKRISSHTNTKLVQVAADLVRTRRLPEAPDRSAG</sequence>
<accession>A0ABS1L3G0</accession>
<dbReference type="InterPro" id="IPR029016">
    <property type="entry name" value="GAF-like_dom_sf"/>
</dbReference>
<dbReference type="SUPFAM" id="SSF55781">
    <property type="entry name" value="GAF domain-like"/>
    <property type="match status" value="1"/>
</dbReference>
<dbReference type="InterPro" id="IPR003018">
    <property type="entry name" value="GAF"/>
</dbReference>
<proteinExistence type="predicted"/>
<protein>
    <submittedName>
        <fullName evidence="6">GAF and ANTAR domain-containing protein</fullName>
    </submittedName>
</protein>
<evidence type="ECO:0000313" key="7">
    <source>
        <dbReference type="Proteomes" id="UP000636918"/>
    </source>
</evidence>
<dbReference type="Pfam" id="PF03861">
    <property type="entry name" value="ANTAR"/>
    <property type="match status" value="1"/>
</dbReference>
<evidence type="ECO:0000256" key="3">
    <source>
        <dbReference type="ARBA" id="ARBA00023015"/>
    </source>
</evidence>
<feature type="domain" description="ANTAR" evidence="5">
    <location>
        <begin position="160"/>
        <end position="221"/>
    </location>
</feature>
<dbReference type="EMBL" id="JAERSG010000001">
    <property type="protein sequence ID" value="MBL0746220.1"/>
    <property type="molecule type" value="Genomic_DNA"/>
</dbReference>
<dbReference type="Proteomes" id="UP000636918">
    <property type="component" value="Unassembled WGS sequence"/>
</dbReference>
<dbReference type="Pfam" id="PF13185">
    <property type="entry name" value="GAF_2"/>
    <property type="match status" value="1"/>
</dbReference>
<gene>
    <name evidence="6" type="ORF">JI751_01235</name>
</gene>
<organism evidence="6 7">
    <name type="scientific">Nocardioides baculatus</name>
    <dbReference type="NCBI Taxonomy" id="2801337"/>
    <lineage>
        <taxon>Bacteria</taxon>
        <taxon>Bacillati</taxon>
        <taxon>Actinomycetota</taxon>
        <taxon>Actinomycetes</taxon>
        <taxon>Propionibacteriales</taxon>
        <taxon>Nocardioidaceae</taxon>
        <taxon>Nocardioides</taxon>
    </lineage>
</organism>
<keyword evidence="2" id="KW-0418">Kinase</keyword>
<evidence type="ECO:0000256" key="4">
    <source>
        <dbReference type="ARBA" id="ARBA00023163"/>
    </source>
</evidence>
<dbReference type="SMART" id="SM01012">
    <property type="entry name" value="ANTAR"/>
    <property type="match status" value="1"/>
</dbReference>
<keyword evidence="7" id="KW-1185">Reference proteome</keyword>
<dbReference type="Gene3D" id="1.10.10.10">
    <property type="entry name" value="Winged helix-like DNA-binding domain superfamily/Winged helix DNA-binding domain"/>
    <property type="match status" value="1"/>
</dbReference>
<dbReference type="PROSITE" id="PS50921">
    <property type="entry name" value="ANTAR"/>
    <property type="match status" value="1"/>
</dbReference>
<comment type="caution">
    <text evidence="6">The sequence shown here is derived from an EMBL/GenBank/DDBJ whole genome shotgun (WGS) entry which is preliminary data.</text>
</comment>
<dbReference type="RefSeq" id="WP_201932438.1">
    <property type="nucleotide sequence ID" value="NZ_JAERSG010000001.1"/>
</dbReference>
<reference evidence="6 7" key="1">
    <citation type="submission" date="2021-01" db="EMBL/GenBank/DDBJ databases">
        <title>Genome seq and assembly of Nocardiodes sp. G10.</title>
        <authorList>
            <person name="Chhetri G."/>
        </authorList>
    </citation>
    <scope>NUCLEOTIDE SEQUENCE [LARGE SCALE GENOMIC DNA]</scope>
    <source>
        <strain evidence="6 7">G10</strain>
    </source>
</reference>
<evidence type="ECO:0000259" key="5">
    <source>
        <dbReference type="PROSITE" id="PS50921"/>
    </source>
</evidence>
<dbReference type="PIRSF" id="PIRSF036625">
    <property type="entry name" value="GAF_ANTAR"/>
    <property type="match status" value="1"/>
</dbReference>
<dbReference type="InterPro" id="IPR011006">
    <property type="entry name" value="CheY-like_superfamily"/>
</dbReference>
<evidence type="ECO:0000313" key="6">
    <source>
        <dbReference type="EMBL" id="MBL0746220.1"/>
    </source>
</evidence>
<name>A0ABS1L3G0_9ACTN</name>
<dbReference type="InterPro" id="IPR036388">
    <property type="entry name" value="WH-like_DNA-bd_sf"/>
</dbReference>
<keyword evidence="3" id="KW-0805">Transcription regulation</keyword>